<evidence type="ECO:0000259" key="2">
    <source>
        <dbReference type="Pfam" id="PF13581"/>
    </source>
</evidence>
<keyword evidence="5" id="KW-1185">Reference proteome</keyword>
<keyword evidence="4" id="KW-0418">Kinase</keyword>
<sequence length="315" mass="33886">MTPPAAFATAPAGFEHEALFYRDDETFLAGVLPFVRDGLTRGEQVVVAEPPGRLELLRDAVGAAAPVRWLDMAALGGNPARIIGAWRTVLDETTAAGRGLRGVGEPAWPGRRDAEYAECRLHELLLNTAFDDGPAWRLLCPYDQTHLPRAVRTGALQSHPLVSTHEHRRPSTAFSRESAAATFATPLHQPSEGVLRGIYGAGDARATRRTVVTFARSCGLSAEQAQALELAASELVANSVRHGGGSGTVAMWRTDEAAIVEFSDGGHISDPLVGRRVPPPEQVSGRGLHLVNELCDLVQLRSCPRGTTVRITTWR</sequence>
<protein>
    <submittedName>
        <fullName evidence="4">Sensor histidine kinase</fullName>
    </submittedName>
</protein>
<dbReference type="Proteomes" id="UP001183222">
    <property type="component" value="Unassembled WGS sequence"/>
</dbReference>
<reference evidence="5" key="1">
    <citation type="submission" date="2023-07" db="EMBL/GenBank/DDBJ databases">
        <title>30 novel species of actinomycetes from the DSMZ collection.</title>
        <authorList>
            <person name="Nouioui I."/>
        </authorList>
    </citation>
    <scope>NUCLEOTIDE SEQUENCE [LARGE SCALE GENOMIC DNA]</scope>
    <source>
        <strain evidence="5">DSM 46792</strain>
    </source>
</reference>
<dbReference type="CDD" id="cd16936">
    <property type="entry name" value="HATPase_RsbW-like"/>
    <property type="match status" value="1"/>
</dbReference>
<evidence type="ECO:0000313" key="4">
    <source>
        <dbReference type="EMBL" id="MDT0275351.1"/>
    </source>
</evidence>
<feature type="domain" description="Histidine kinase/HSP90-like ATPase" evidence="2">
    <location>
        <begin position="204"/>
        <end position="312"/>
    </location>
</feature>
<dbReference type="Pfam" id="PF13581">
    <property type="entry name" value="HATPase_c_2"/>
    <property type="match status" value="1"/>
</dbReference>
<dbReference type="NCBIfam" id="NF041045">
    <property type="entry name" value="RsbA_anti_sig"/>
    <property type="match status" value="1"/>
</dbReference>
<dbReference type="InterPro" id="IPR047718">
    <property type="entry name" value="RsbA-like_anti_sig"/>
</dbReference>
<dbReference type="InterPro" id="IPR036890">
    <property type="entry name" value="HATPase_C_sf"/>
</dbReference>
<dbReference type="PANTHER" id="PTHR35526">
    <property type="entry name" value="ANTI-SIGMA-F FACTOR RSBW-RELATED"/>
    <property type="match status" value="1"/>
</dbReference>
<keyword evidence="1" id="KW-0723">Serine/threonine-protein kinase</keyword>
<dbReference type="InterPro" id="IPR050267">
    <property type="entry name" value="Anti-sigma-factor_SerPK"/>
</dbReference>
<proteinExistence type="predicted"/>
<dbReference type="RefSeq" id="WP_311344174.1">
    <property type="nucleotide sequence ID" value="NZ_JAVREI010000002.1"/>
</dbReference>
<dbReference type="PANTHER" id="PTHR35526:SF3">
    <property type="entry name" value="ANTI-SIGMA-F FACTOR RSBW"/>
    <property type="match status" value="1"/>
</dbReference>
<evidence type="ECO:0000259" key="3">
    <source>
        <dbReference type="Pfam" id="PF14417"/>
    </source>
</evidence>
<dbReference type="SUPFAM" id="SSF55874">
    <property type="entry name" value="ATPase domain of HSP90 chaperone/DNA topoisomerase II/histidine kinase"/>
    <property type="match status" value="1"/>
</dbReference>
<dbReference type="InterPro" id="IPR003594">
    <property type="entry name" value="HATPase_dom"/>
</dbReference>
<dbReference type="EMBL" id="JAVREI010000002">
    <property type="protein sequence ID" value="MDT0275351.1"/>
    <property type="molecule type" value="Genomic_DNA"/>
</dbReference>
<gene>
    <name evidence="4" type="ORF">RM425_05495</name>
</gene>
<evidence type="ECO:0000313" key="5">
    <source>
        <dbReference type="Proteomes" id="UP001183222"/>
    </source>
</evidence>
<feature type="domain" description="MEDS" evidence="3">
    <location>
        <begin position="16"/>
        <end position="160"/>
    </location>
</feature>
<accession>A0ABU2K591</accession>
<keyword evidence="4" id="KW-0808">Transferase</keyword>
<name>A0ABU2K591_9ACTN</name>
<dbReference type="GO" id="GO:0016301">
    <property type="term" value="F:kinase activity"/>
    <property type="evidence" value="ECO:0007669"/>
    <property type="project" value="UniProtKB-KW"/>
</dbReference>
<dbReference type="Pfam" id="PF14417">
    <property type="entry name" value="MEDS"/>
    <property type="match status" value="1"/>
</dbReference>
<dbReference type="Gene3D" id="3.30.565.10">
    <property type="entry name" value="Histidine kinase-like ATPase, C-terminal domain"/>
    <property type="match status" value="1"/>
</dbReference>
<organism evidence="4 5">
    <name type="scientific">Blastococcus goldschmidtiae</name>
    <dbReference type="NCBI Taxonomy" id="3075546"/>
    <lineage>
        <taxon>Bacteria</taxon>
        <taxon>Bacillati</taxon>
        <taxon>Actinomycetota</taxon>
        <taxon>Actinomycetes</taxon>
        <taxon>Geodermatophilales</taxon>
        <taxon>Geodermatophilaceae</taxon>
        <taxon>Blastococcus</taxon>
    </lineage>
</organism>
<evidence type="ECO:0000256" key="1">
    <source>
        <dbReference type="ARBA" id="ARBA00022527"/>
    </source>
</evidence>
<dbReference type="InterPro" id="IPR025847">
    <property type="entry name" value="MEDS_domain"/>
</dbReference>
<comment type="caution">
    <text evidence="4">The sequence shown here is derived from an EMBL/GenBank/DDBJ whole genome shotgun (WGS) entry which is preliminary data.</text>
</comment>